<keyword evidence="4" id="KW-1185">Reference proteome</keyword>
<dbReference type="Pfam" id="PF01551">
    <property type="entry name" value="Peptidase_M23"/>
    <property type="match status" value="1"/>
</dbReference>
<dbReference type="Proteomes" id="UP000198661">
    <property type="component" value="Unassembled WGS sequence"/>
</dbReference>
<dbReference type="AlphaFoldDB" id="A0A1I2MIC4"/>
<dbReference type="STRING" id="201973.SAMN04488025_10885"/>
<dbReference type="GO" id="GO:0004222">
    <property type="term" value="F:metalloendopeptidase activity"/>
    <property type="evidence" value="ECO:0007669"/>
    <property type="project" value="TreeGrafter"/>
</dbReference>
<sequence length="257" mass="29355">MREWGRGIRKRRQRRVRAIREGKPRFNGGMRWKYRDKEEMSGWDVSPWNRPGPWNEKTKHRKESRFLIQLFCSFLLLTFTYLIFQSDTAAGRKAQDFVAQVMERDFNFAGVAEWYESKFAGSPSILPVFKPKSEKDSRESVSWSAPLQGDVIRPFSRDGRGIVIAASGPGPVTASAEGLVVFAGEREGLGKTVIVRHPGGKETWYGWLDKIRVRADDWVKKGQTIASIGERSGRSLLYFALRVNDRFVDPGDVIPLE</sequence>
<evidence type="ECO:0000259" key="2">
    <source>
        <dbReference type="Pfam" id="PF01551"/>
    </source>
</evidence>
<evidence type="ECO:0000313" key="3">
    <source>
        <dbReference type="EMBL" id="SFF91192.1"/>
    </source>
</evidence>
<dbReference type="PANTHER" id="PTHR21666:SF270">
    <property type="entry name" value="MUREIN HYDROLASE ACTIVATOR ENVC"/>
    <property type="match status" value="1"/>
</dbReference>
<dbReference type="EMBL" id="FOOK01000008">
    <property type="protein sequence ID" value="SFF91192.1"/>
    <property type="molecule type" value="Genomic_DNA"/>
</dbReference>
<protein>
    <submittedName>
        <fullName evidence="3">Stage IV sporulation protein FA</fullName>
    </submittedName>
</protein>
<name>A0A1I2MIC4_9BACL</name>
<reference evidence="3 4" key="1">
    <citation type="submission" date="2016-10" db="EMBL/GenBank/DDBJ databases">
        <authorList>
            <person name="de Groot N.N."/>
        </authorList>
    </citation>
    <scope>NUCLEOTIDE SEQUENCE [LARGE SCALE GENOMIC DNA]</scope>
    <source>
        <strain evidence="3 4">DSM 44945</strain>
    </source>
</reference>
<dbReference type="SUPFAM" id="SSF51261">
    <property type="entry name" value="Duplicated hybrid motif"/>
    <property type="match status" value="1"/>
</dbReference>
<dbReference type="OrthoDB" id="2986589at2"/>
<dbReference type="Gene3D" id="2.70.70.10">
    <property type="entry name" value="Glucose Permease (Domain IIA)"/>
    <property type="match status" value="1"/>
</dbReference>
<dbReference type="RefSeq" id="WP_092037092.1">
    <property type="nucleotide sequence ID" value="NZ_FOOK01000008.1"/>
</dbReference>
<keyword evidence="1" id="KW-0472">Membrane</keyword>
<gene>
    <name evidence="3" type="ORF">SAMN04488025_10885</name>
</gene>
<feature type="domain" description="M23ase beta-sheet core" evidence="2">
    <location>
        <begin position="160"/>
        <end position="250"/>
    </location>
</feature>
<evidence type="ECO:0000313" key="4">
    <source>
        <dbReference type="Proteomes" id="UP000198661"/>
    </source>
</evidence>
<dbReference type="InterPro" id="IPR011055">
    <property type="entry name" value="Dup_hybrid_motif"/>
</dbReference>
<keyword evidence="1" id="KW-0812">Transmembrane</keyword>
<dbReference type="PANTHER" id="PTHR21666">
    <property type="entry name" value="PEPTIDASE-RELATED"/>
    <property type="match status" value="1"/>
</dbReference>
<keyword evidence="1" id="KW-1133">Transmembrane helix</keyword>
<organism evidence="3 4">
    <name type="scientific">Planifilum fulgidum</name>
    <dbReference type="NCBI Taxonomy" id="201973"/>
    <lineage>
        <taxon>Bacteria</taxon>
        <taxon>Bacillati</taxon>
        <taxon>Bacillota</taxon>
        <taxon>Bacilli</taxon>
        <taxon>Bacillales</taxon>
        <taxon>Thermoactinomycetaceae</taxon>
        <taxon>Planifilum</taxon>
    </lineage>
</organism>
<dbReference type="InterPro" id="IPR050570">
    <property type="entry name" value="Cell_wall_metabolism_enzyme"/>
</dbReference>
<dbReference type="CDD" id="cd12797">
    <property type="entry name" value="M23_peptidase"/>
    <property type="match status" value="1"/>
</dbReference>
<accession>A0A1I2MIC4</accession>
<feature type="transmembrane region" description="Helical" evidence="1">
    <location>
        <begin position="66"/>
        <end position="84"/>
    </location>
</feature>
<dbReference type="InterPro" id="IPR016047">
    <property type="entry name" value="M23ase_b-sheet_dom"/>
</dbReference>
<proteinExistence type="predicted"/>
<evidence type="ECO:0000256" key="1">
    <source>
        <dbReference type="SAM" id="Phobius"/>
    </source>
</evidence>